<organism evidence="18 19">
    <name type="scientific">Solobacterium moorei</name>
    <dbReference type="NCBI Taxonomy" id="102148"/>
    <lineage>
        <taxon>Bacteria</taxon>
        <taxon>Bacillati</taxon>
        <taxon>Bacillota</taxon>
        <taxon>Erysipelotrichia</taxon>
        <taxon>Erysipelotrichales</taxon>
        <taxon>Erysipelotrichaceae</taxon>
        <taxon>Solobacterium</taxon>
    </lineage>
</organism>
<evidence type="ECO:0000256" key="4">
    <source>
        <dbReference type="ARBA" id="ARBA00022490"/>
    </source>
</evidence>
<dbReference type="GO" id="GO:0009252">
    <property type="term" value="P:peptidoglycan biosynthetic process"/>
    <property type="evidence" value="ECO:0007669"/>
    <property type="project" value="UniProtKB-KW"/>
</dbReference>
<dbReference type="GO" id="GO:0019134">
    <property type="term" value="F:glucosamine-1-phosphate N-acetyltransferase activity"/>
    <property type="evidence" value="ECO:0007669"/>
    <property type="project" value="UniProtKB-EC"/>
</dbReference>
<accession>A0A412PHD6</accession>
<keyword evidence="5 18" id="KW-0808">Transferase</keyword>
<evidence type="ECO:0000256" key="5">
    <source>
        <dbReference type="ARBA" id="ARBA00022679"/>
    </source>
</evidence>
<dbReference type="InterPro" id="IPR011004">
    <property type="entry name" value="Trimer_LpxA-like_sf"/>
</dbReference>
<dbReference type="SUPFAM" id="SSF53448">
    <property type="entry name" value="Nucleotide-diphospho-sugar transferases"/>
    <property type="match status" value="1"/>
</dbReference>
<evidence type="ECO:0000256" key="13">
    <source>
        <dbReference type="ARBA" id="ARBA00023316"/>
    </source>
</evidence>
<evidence type="ECO:0000256" key="10">
    <source>
        <dbReference type="ARBA" id="ARBA00022984"/>
    </source>
</evidence>
<keyword evidence="7" id="KW-0479">Metal-binding</keyword>
<dbReference type="GO" id="GO:0046872">
    <property type="term" value="F:metal ion binding"/>
    <property type="evidence" value="ECO:0007669"/>
    <property type="project" value="UniProtKB-KW"/>
</dbReference>
<dbReference type="RefSeq" id="WP_118764086.1">
    <property type="nucleotide sequence ID" value="NZ_CABJCF010000001.1"/>
</dbReference>
<dbReference type="GO" id="GO:0008360">
    <property type="term" value="P:regulation of cell shape"/>
    <property type="evidence" value="ECO:0007669"/>
    <property type="project" value="UniProtKB-KW"/>
</dbReference>
<dbReference type="CDD" id="cd02540">
    <property type="entry name" value="GT2_GlmU_N_bac"/>
    <property type="match status" value="1"/>
</dbReference>
<dbReference type="Proteomes" id="UP000284731">
    <property type="component" value="Unassembled WGS sequence"/>
</dbReference>
<comment type="cofactor">
    <cofactor evidence="1">
        <name>Mg(2+)</name>
        <dbReference type="ChEBI" id="CHEBI:18420"/>
    </cofactor>
</comment>
<dbReference type="InterPro" id="IPR050065">
    <property type="entry name" value="GlmU-like"/>
</dbReference>
<reference evidence="18 19" key="1">
    <citation type="submission" date="2018-08" db="EMBL/GenBank/DDBJ databases">
        <title>A genome reference for cultivated species of the human gut microbiota.</title>
        <authorList>
            <person name="Zou Y."/>
            <person name="Xue W."/>
            <person name="Luo G."/>
        </authorList>
    </citation>
    <scope>NUCLEOTIDE SEQUENCE [LARGE SCALE GENOMIC DNA]</scope>
    <source>
        <strain evidence="18 19">AF18-46</strain>
    </source>
</reference>
<keyword evidence="8" id="KW-0460">Magnesium</keyword>
<keyword evidence="10" id="KW-0573">Peptidoglycan synthesis</keyword>
<evidence type="ECO:0000313" key="18">
    <source>
        <dbReference type="EMBL" id="RGT57574.1"/>
    </source>
</evidence>
<evidence type="ECO:0000256" key="9">
    <source>
        <dbReference type="ARBA" id="ARBA00022960"/>
    </source>
</evidence>
<dbReference type="SUPFAM" id="SSF51161">
    <property type="entry name" value="Trimeric LpxA-like enzymes"/>
    <property type="match status" value="1"/>
</dbReference>
<evidence type="ECO:0000259" key="17">
    <source>
        <dbReference type="Pfam" id="PF00483"/>
    </source>
</evidence>
<keyword evidence="13" id="KW-0961">Cell wall biogenesis/degradation</keyword>
<comment type="pathway">
    <text evidence="3">Nucleotide-sugar biosynthesis; UDP-N-acetyl-alpha-D-glucosamine biosynthesis; UDP-N-acetyl-alpha-D-glucosamine from N-acetyl-alpha-D-glucosamine 1-phosphate: step 1/1.</text>
</comment>
<evidence type="ECO:0000256" key="6">
    <source>
        <dbReference type="ARBA" id="ARBA00022695"/>
    </source>
</evidence>
<dbReference type="GO" id="GO:0071555">
    <property type="term" value="P:cell wall organization"/>
    <property type="evidence" value="ECO:0007669"/>
    <property type="project" value="UniProtKB-KW"/>
</dbReference>
<keyword evidence="4" id="KW-0963">Cytoplasm</keyword>
<evidence type="ECO:0000256" key="8">
    <source>
        <dbReference type="ARBA" id="ARBA00022842"/>
    </source>
</evidence>
<evidence type="ECO:0000256" key="7">
    <source>
        <dbReference type="ARBA" id="ARBA00022723"/>
    </source>
</evidence>
<comment type="catalytic activity">
    <reaction evidence="14">
        <text>alpha-D-glucosamine 1-phosphate + acetyl-CoA = N-acetyl-alpha-D-glucosamine 1-phosphate + CoA + H(+)</text>
        <dbReference type="Rhea" id="RHEA:13725"/>
        <dbReference type="ChEBI" id="CHEBI:15378"/>
        <dbReference type="ChEBI" id="CHEBI:57287"/>
        <dbReference type="ChEBI" id="CHEBI:57288"/>
        <dbReference type="ChEBI" id="CHEBI:57776"/>
        <dbReference type="ChEBI" id="CHEBI:58516"/>
        <dbReference type="EC" id="2.3.1.157"/>
    </reaction>
</comment>
<dbReference type="AlphaFoldDB" id="A0A412PHD6"/>
<dbReference type="PANTHER" id="PTHR43584">
    <property type="entry name" value="NUCLEOTIDYL TRANSFERASE"/>
    <property type="match status" value="1"/>
</dbReference>
<sequence length="313" mass="34610">MKNAIIMAGGKGTRMHSELPKVLHKILEVPMLGMVINSLKKSGTERIVCVVGYKHEEVETAMAGKCEFAVQEPQLGTGHAVMQAQQLANEEGITLVASGDTPCVKPETYQKLYDLIGDADMAVLTAIPEDNGTYGRVIRNADGTVEKIVEFKDASDAEKAVREINTGTYAFNNQSLFEGLKHLNNNNAQHEYYLTDLVDILKKLGKKVVAIPCDDWQEVQGINGNVELAHAAKYMQERINTEWMKKGVTIYDPNTTYIGPNVTFGTDVIIHPNTYLYGDTVVEDYAEILPSTWLEDTNVSKAETVGPFIRRKG</sequence>
<dbReference type="PANTHER" id="PTHR43584:SF3">
    <property type="entry name" value="BIFUNCTIONAL PROTEIN GLMU"/>
    <property type="match status" value="1"/>
</dbReference>
<dbReference type="InterPro" id="IPR005835">
    <property type="entry name" value="NTP_transferase_dom"/>
</dbReference>
<comment type="function">
    <text evidence="16">Catalyzes the last two sequential reactions in the de novo biosynthetic pathway for UDP-N-acetylglucosamine (UDP-GlcNAc). The C-terminal domain catalyzes the transfer of acetyl group from acetyl coenzyme A to glucosamine-1-phosphate (GlcN-1-P) to produce N-acetylglucosamine-1-phosphate (GlcNAc-1-P), which is converted into UDP-GlcNAc by the transfer of uridine 5-monophosphate (from uridine 5-triphosphate), a reaction catalyzed by the N-terminal domain.</text>
</comment>
<evidence type="ECO:0000256" key="12">
    <source>
        <dbReference type="ARBA" id="ARBA00023315"/>
    </source>
</evidence>
<protein>
    <submittedName>
        <fullName evidence="18">Bifunctional N-acetylglucosamine-1-phosphate uridyltransferase/glucosamine-1-phosphate acetyltransferase</fullName>
    </submittedName>
</protein>
<evidence type="ECO:0000256" key="3">
    <source>
        <dbReference type="ARBA" id="ARBA00005208"/>
    </source>
</evidence>
<dbReference type="InterPro" id="IPR029044">
    <property type="entry name" value="Nucleotide-diphossugar_trans"/>
</dbReference>
<dbReference type="Gene3D" id="3.90.550.10">
    <property type="entry name" value="Spore Coat Polysaccharide Biosynthesis Protein SpsA, Chain A"/>
    <property type="match status" value="1"/>
</dbReference>
<name>A0A412PHD6_9FIRM</name>
<feature type="domain" description="Nucleotidyl transferase" evidence="17">
    <location>
        <begin position="4"/>
        <end position="217"/>
    </location>
</feature>
<dbReference type="Pfam" id="PF00483">
    <property type="entry name" value="NTP_transferase"/>
    <property type="match status" value="1"/>
</dbReference>
<evidence type="ECO:0000256" key="15">
    <source>
        <dbReference type="ARBA" id="ARBA00048493"/>
    </source>
</evidence>
<keyword evidence="12" id="KW-0012">Acyltransferase</keyword>
<keyword evidence="9" id="KW-0133">Cell shape</keyword>
<evidence type="ECO:0000256" key="11">
    <source>
        <dbReference type="ARBA" id="ARBA00023268"/>
    </source>
</evidence>
<gene>
    <name evidence="18" type="ORF">DWX20_00555</name>
</gene>
<dbReference type="Gene3D" id="2.160.10.10">
    <property type="entry name" value="Hexapeptide repeat proteins"/>
    <property type="match status" value="1"/>
</dbReference>
<evidence type="ECO:0000256" key="1">
    <source>
        <dbReference type="ARBA" id="ARBA00001946"/>
    </source>
</evidence>
<comment type="caution">
    <text evidence="18">The sequence shown here is derived from an EMBL/GenBank/DDBJ whole genome shotgun (WGS) entry which is preliminary data.</text>
</comment>
<dbReference type="EMBL" id="QRWX01000001">
    <property type="protein sequence ID" value="RGT57574.1"/>
    <property type="molecule type" value="Genomic_DNA"/>
</dbReference>
<keyword evidence="6" id="KW-0548">Nucleotidyltransferase</keyword>
<dbReference type="GO" id="GO:0003977">
    <property type="term" value="F:UDP-N-acetylglucosamine diphosphorylase activity"/>
    <property type="evidence" value="ECO:0007669"/>
    <property type="project" value="UniProtKB-EC"/>
</dbReference>
<keyword evidence="11" id="KW-0511">Multifunctional enzyme</keyword>
<evidence type="ECO:0000256" key="14">
    <source>
        <dbReference type="ARBA" id="ARBA00048247"/>
    </source>
</evidence>
<proteinExistence type="predicted"/>
<evidence type="ECO:0000256" key="16">
    <source>
        <dbReference type="ARBA" id="ARBA00049628"/>
    </source>
</evidence>
<evidence type="ECO:0000313" key="19">
    <source>
        <dbReference type="Proteomes" id="UP000284731"/>
    </source>
</evidence>
<comment type="pathway">
    <text evidence="2">Nucleotide-sugar biosynthesis; UDP-N-acetyl-alpha-D-glucosamine biosynthesis; N-acetyl-alpha-D-glucosamine 1-phosphate from alpha-D-glucosamine 6-phosphate (route II): step 2/2.</text>
</comment>
<comment type="catalytic activity">
    <reaction evidence="15">
        <text>N-acetyl-alpha-D-glucosamine 1-phosphate + UTP + H(+) = UDP-N-acetyl-alpha-D-glucosamine + diphosphate</text>
        <dbReference type="Rhea" id="RHEA:13509"/>
        <dbReference type="ChEBI" id="CHEBI:15378"/>
        <dbReference type="ChEBI" id="CHEBI:33019"/>
        <dbReference type="ChEBI" id="CHEBI:46398"/>
        <dbReference type="ChEBI" id="CHEBI:57705"/>
        <dbReference type="ChEBI" id="CHEBI:57776"/>
        <dbReference type="EC" id="2.7.7.23"/>
    </reaction>
</comment>
<evidence type="ECO:0000256" key="2">
    <source>
        <dbReference type="ARBA" id="ARBA00005166"/>
    </source>
</evidence>